<dbReference type="EnsemblPlants" id="AVESA.00010b.r2.4DG0791260.1">
    <property type="protein sequence ID" value="AVESA.00010b.r2.4DG0791260.1.CDS"/>
    <property type="gene ID" value="AVESA.00010b.r2.4DG0791260"/>
</dbReference>
<evidence type="ECO:0000313" key="1">
    <source>
        <dbReference type="EnsemblPlants" id="AVESA.00010b.r2.4DG0791260.1.CDS"/>
    </source>
</evidence>
<evidence type="ECO:0000313" key="2">
    <source>
        <dbReference type="Proteomes" id="UP001732700"/>
    </source>
</evidence>
<name>A0ACD5XGT0_AVESA</name>
<keyword evidence="2" id="KW-1185">Reference proteome</keyword>
<organism evidence="1 2">
    <name type="scientific">Avena sativa</name>
    <name type="common">Oat</name>
    <dbReference type="NCBI Taxonomy" id="4498"/>
    <lineage>
        <taxon>Eukaryota</taxon>
        <taxon>Viridiplantae</taxon>
        <taxon>Streptophyta</taxon>
        <taxon>Embryophyta</taxon>
        <taxon>Tracheophyta</taxon>
        <taxon>Spermatophyta</taxon>
        <taxon>Magnoliopsida</taxon>
        <taxon>Liliopsida</taxon>
        <taxon>Poales</taxon>
        <taxon>Poaceae</taxon>
        <taxon>BOP clade</taxon>
        <taxon>Pooideae</taxon>
        <taxon>Poodae</taxon>
        <taxon>Poeae</taxon>
        <taxon>Poeae Chloroplast Group 1 (Aveneae type)</taxon>
        <taxon>Aveninae</taxon>
        <taxon>Avena</taxon>
    </lineage>
</organism>
<proteinExistence type="predicted"/>
<accession>A0ACD5XGT0</accession>
<dbReference type="Proteomes" id="UP001732700">
    <property type="component" value="Chromosome 4D"/>
</dbReference>
<sequence length="234" mass="24841">MPSPALRTSASAAAAAARLLLLPSTRTTPSSTGLVAPLKLQGSFSTRAGGTTATAASMVAGAETRASTQAAAGGGVSERILPHLLNIYGSCATARDFEAIYAPNATFEDPLMRAHGVKQIKSAFYTLPKVFGESKIVEYTVQENATGPGKYEILIDNKQHYKVFGKGVDIASLITLEVEDGKVVRHQDWWNKKPLKNRETVGFPLVGRVAEASRRGAMLLTHAVMGFGKDPTTP</sequence>
<reference evidence="1" key="2">
    <citation type="submission" date="2025-09" db="UniProtKB">
        <authorList>
            <consortium name="EnsemblPlants"/>
        </authorList>
    </citation>
    <scope>IDENTIFICATION</scope>
</reference>
<reference evidence="1" key="1">
    <citation type="submission" date="2021-05" db="EMBL/GenBank/DDBJ databases">
        <authorList>
            <person name="Scholz U."/>
            <person name="Mascher M."/>
            <person name="Fiebig A."/>
        </authorList>
    </citation>
    <scope>NUCLEOTIDE SEQUENCE [LARGE SCALE GENOMIC DNA]</scope>
</reference>
<protein>
    <submittedName>
        <fullName evidence="1">Uncharacterized protein</fullName>
    </submittedName>
</protein>